<dbReference type="FunFam" id="3.30.2350.10:FF:000005">
    <property type="entry name" value="Pseudouridine synthase"/>
    <property type="match status" value="1"/>
</dbReference>
<dbReference type="AlphaFoldDB" id="A0A090YVF5"/>
<evidence type="ECO:0000259" key="6">
    <source>
        <dbReference type="Pfam" id="PF00849"/>
    </source>
</evidence>
<dbReference type="Proteomes" id="UP000029389">
    <property type="component" value="Unassembled WGS sequence"/>
</dbReference>
<name>A0A090YVF5_9BACI</name>
<dbReference type="PATRIC" id="fig|1405.8.peg.3867"/>
<evidence type="ECO:0000313" key="10">
    <source>
        <dbReference type="Proteomes" id="UP000264294"/>
    </source>
</evidence>
<dbReference type="GO" id="GO:0000455">
    <property type="term" value="P:enzyme-directed rRNA pseudouridine synthesis"/>
    <property type="evidence" value="ECO:0007669"/>
    <property type="project" value="TreeGrafter"/>
</dbReference>
<evidence type="ECO:0000256" key="3">
    <source>
        <dbReference type="ARBA" id="ARBA00023235"/>
    </source>
</evidence>
<comment type="caution">
    <text evidence="7">The sequence shown here is derived from an EMBL/GenBank/DDBJ whole genome shotgun (WGS) entry which is preliminary data.</text>
</comment>
<protein>
    <recommendedName>
        <fullName evidence="5">Pseudouridine synthase</fullName>
        <ecNumber evidence="5">5.4.99.-</ecNumber>
    </recommendedName>
</protein>
<reference evidence="8 10" key="2">
    <citation type="submission" date="2018-08" db="EMBL/GenBank/DDBJ databases">
        <title>Bacillus clarus sp. nov. strain PS00077A.</title>
        <authorList>
            <person name="Mendez Acevedo M."/>
            <person name="Carroll L."/>
            <person name="Mukherjee M."/>
            <person name="Wiedmann M."/>
            <person name="Kovac J."/>
        </authorList>
    </citation>
    <scope>NUCLEOTIDE SEQUENCE [LARGE SCALE GENOMIC DNA]</scope>
    <source>
        <strain evidence="8 10">PS00077A</strain>
    </source>
</reference>
<dbReference type="Pfam" id="PF00849">
    <property type="entry name" value="PseudoU_synth_2"/>
    <property type="match status" value="1"/>
</dbReference>
<reference evidence="7 9" key="1">
    <citation type="submission" date="2014-04" db="EMBL/GenBank/DDBJ databases">
        <authorList>
            <person name="Bishop-Lilly K.A."/>
            <person name="Broomall S.M."/>
            <person name="Chain P.S."/>
            <person name="Chertkov O."/>
            <person name="Coyne S.R."/>
            <person name="Daligault H.E."/>
            <person name="Davenport K.W."/>
            <person name="Erkkila T."/>
            <person name="Frey K.G."/>
            <person name="Gibbons H.S."/>
            <person name="Gu W."/>
            <person name="Jaissle J."/>
            <person name="Johnson S.L."/>
            <person name="Koroleva G.I."/>
            <person name="Ladner J.T."/>
            <person name="Lo C.-C."/>
            <person name="Minogue T.D."/>
            <person name="Munk C."/>
            <person name="Palacios G.F."/>
            <person name="Redden C.L."/>
            <person name="Rosenzweig C.N."/>
            <person name="Scholz M.B."/>
            <person name="Teshima H."/>
            <person name="Xu Y."/>
        </authorList>
    </citation>
    <scope>NUCLEOTIDE SEQUENCE [LARGE SCALE GENOMIC DNA]</scope>
    <source>
        <strain evidence="7 9">BHP</strain>
    </source>
</reference>
<dbReference type="InterPro" id="IPR006225">
    <property type="entry name" value="PsdUridine_synth_RluC/D"/>
</dbReference>
<comment type="catalytic activity">
    <reaction evidence="1 5">
        <text>a uridine in RNA = a pseudouridine in RNA</text>
        <dbReference type="Rhea" id="RHEA:48348"/>
        <dbReference type="Rhea" id="RHEA-COMP:12068"/>
        <dbReference type="Rhea" id="RHEA-COMP:12069"/>
        <dbReference type="ChEBI" id="CHEBI:65314"/>
        <dbReference type="ChEBI" id="CHEBI:65315"/>
    </reaction>
</comment>
<evidence type="ECO:0000256" key="1">
    <source>
        <dbReference type="ARBA" id="ARBA00000073"/>
    </source>
</evidence>
<dbReference type="NCBIfam" id="TIGR00005">
    <property type="entry name" value="rluA_subfam"/>
    <property type="match status" value="1"/>
</dbReference>
<dbReference type="PROSITE" id="PS01129">
    <property type="entry name" value="PSI_RLU"/>
    <property type="match status" value="1"/>
</dbReference>
<evidence type="ECO:0000256" key="2">
    <source>
        <dbReference type="ARBA" id="ARBA00010876"/>
    </source>
</evidence>
<accession>A0A090YVF5</accession>
<dbReference type="Proteomes" id="UP000264294">
    <property type="component" value="Unassembled WGS sequence"/>
</dbReference>
<dbReference type="PANTHER" id="PTHR21600:SF71">
    <property type="entry name" value="PSEUDOURIDINE SYNTHASE"/>
    <property type="match status" value="1"/>
</dbReference>
<gene>
    <name evidence="8" type="ORF">D0U04_28480</name>
    <name evidence="7" type="ORF">DJ93_3760</name>
</gene>
<feature type="active site" evidence="4">
    <location>
        <position position="140"/>
    </location>
</feature>
<dbReference type="GO" id="GO:0003723">
    <property type="term" value="F:RNA binding"/>
    <property type="evidence" value="ECO:0007669"/>
    <property type="project" value="InterPro"/>
</dbReference>
<comment type="similarity">
    <text evidence="2 5">Belongs to the pseudouridine synthase RluA family.</text>
</comment>
<dbReference type="InterPro" id="IPR006224">
    <property type="entry name" value="PsdUridine_synth_RluA-like_CS"/>
</dbReference>
<keyword evidence="3 5" id="KW-0413">Isomerase</keyword>
<evidence type="ECO:0000256" key="5">
    <source>
        <dbReference type="RuleBase" id="RU362028"/>
    </source>
</evidence>
<dbReference type="EMBL" id="JMQC01000008">
    <property type="protein sequence ID" value="KFN02844.1"/>
    <property type="molecule type" value="Genomic_DNA"/>
</dbReference>
<dbReference type="EMBL" id="QVOD01000072">
    <property type="protein sequence ID" value="RFT62365.1"/>
    <property type="molecule type" value="Genomic_DNA"/>
</dbReference>
<comment type="function">
    <text evidence="5">Responsible for synthesis of pseudouridine from uracil.</text>
</comment>
<sequence length="307" mass="35383">METKKKGEWCEITVPANWDGISIESLLKEEWEVPKKLLHELRMEKGVTVNGEQKRWNEFLKEGDKLQVHMFAREEYGVQPEYGDLDVIFEDDHVLIANKPEQMDTHPSEKNGTGTLANLVAFHFQMQGLETKVRHIHRLDKDTTGGIIFAKHRLAGAIMDRLLMERKIKRTYAALVEGKVKKKQGKIDAAIGRDRHHATRRRVSVKGDQAVTHYKVESYFKKQDVTLVTLQLETGRTHQIRVHMSHNGNPLIGDVLYGGQKTYMSRQALHAMRINFLHPITKEEITVEVPFSAHLHDVLKSFQKLNK</sequence>
<dbReference type="Gene3D" id="3.30.2350.10">
    <property type="entry name" value="Pseudouridine synthase"/>
    <property type="match status" value="1"/>
</dbReference>
<dbReference type="CDD" id="cd02869">
    <property type="entry name" value="PseudoU_synth_RluA_like"/>
    <property type="match status" value="1"/>
</dbReference>
<dbReference type="RefSeq" id="WP_042982590.1">
    <property type="nucleotide sequence ID" value="NZ_JMQC01000008.1"/>
</dbReference>
<keyword evidence="10" id="KW-1185">Reference proteome</keyword>
<organism evidence="7 9">
    <name type="scientific">Bacillus clarus</name>
    <dbReference type="NCBI Taxonomy" id="2338372"/>
    <lineage>
        <taxon>Bacteria</taxon>
        <taxon>Bacillati</taxon>
        <taxon>Bacillota</taxon>
        <taxon>Bacilli</taxon>
        <taxon>Bacillales</taxon>
        <taxon>Bacillaceae</taxon>
        <taxon>Bacillus</taxon>
        <taxon>Bacillus cereus group</taxon>
    </lineage>
</organism>
<dbReference type="GO" id="GO:0140098">
    <property type="term" value="F:catalytic activity, acting on RNA"/>
    <property type="evidence" value="ECO:0007669"/>
    <property type="project" value="UniProtKB-ARBA"/>
</dbReference>
<dbReference type="InterPro" id="IPR020103">
    <property type="entry name" value="PsdUridine_synth_cat_dom_sf"/>
</dbReference>
<evidence type="ECO:0000313" key="7">
    <source>
        <dbReference type="EMBL" id="KFN02844.1"/>
    </source>
</evidence>
<proteinExistence type="inferred from homology"/>
<dbReference type="PANTHER" id="PTHR21600">
    <property type="entry name" value="MITOCHONDRIAL RNA PSEUDOURIDINE SYNTHASE"/>
    <property type="match status" value="1"/>
</dbReference>
<evidence type="ECO:0000256" key="4">
    <source>
        <dbReference type="PIRSR" id="PIRSR606225-1"/>
    </source>
</evidence>
<evidence type="ECO:0000313" key="9">
    <source>
        <dbReference type="Proteomes" id="UP000029389"/>
    </source>
</evidence>
<dbReference type="InterPro" id="IPR006145">
    <property type="entry name" value="PsdUridine_synth_RsuA/RluA"/>
</dbReference>
<evidence type="ECO:0000313" key="8">
    <source>
        <dbReference type="EMBL" id="RFT62365.1"/>
    </source>
</evidence>
<dbReference type="EC" id="5.4.99.-" evidence="5"/>
<dbReference type="SUPFAM" id="SSF55120">
    <property type="entry name" value="Pseudouridine synthase"/>
    <property type="match status" value="1"/>
</dbReference>
<dbReference type="InterPro" id="IPR050188">
    <property type="entry name" value="RluA_PseudoU_synthase"/>
</dbReference>
<feature type="domain" description="Pseudouridine synthase RsuA/RluA-like" evidence="6">
    <location>
        <begin position="93"/>
        <end position="246"/>
    </location>
</feature>
<dbReference type="STRING" id="1405.B7492_07155"/>
<dbReference type="GO" id="GO:0009982">
    <property type="term" value="F:pseudouridine synthase activity"/>
    <property type="evidence" value="ECO:0007669"/>
    <property type="project" value="InterPro"/>
</dbReference>